<dbReference type="GO" id="GO:0005525">
    <property type="term" value="F:GTP binding"/>
    <property type="evidence" value="ECO:0007669"/>
    <property type="project" value="UniProtKB-KW"/>
</dbReference>
<dbReference type="PROSITE" id="PS51419">
    <property type="entry name" value="RAB"/>
    <property type="match status" value="1"/>
</dbReference>
<reference evidence="5" key="1">
    <citation type="submission" date="2025-08" db="UniProtKB">
        <authorList>
            <consortium name="RefSeq"/>
        </authorList>
    </citation>
    <scope>IDENTIFICATION</scope>
    <source>
        <strain evidence="5">15112-1751.03</strain>
        <tissue evidence="5">Whole Adult</tissue>
    </source>
</reference>
<evidence type="ECO:0000313" key="4">
    <source>
        <dbReference type="Proteomes" id="UP000515160"/>
    </source>
</evidence>
<dbReference type="InterPro" id="IPR001806">
    <property type="entry name" value="Small_GTPase"/>
</dbReference>
<dbReference type="GO" id="GO:0090385">
    <property type="term" value="P:phagosome-lysosome fusion"/>
    <property type="evidence" value="ECO:0007669"/>
    <property type="project" value="TreeGrafter"/>
</dbReference>
<evidence type="ECO:0000256" key="3">
    <source>
        <dbReference type="ARBA" id="ARBA00023134"/>
    </source>
</evidence>
<dbReference type="AlphaFoldDB" id="A0A6P8ZDH5"/>
<sequence>MLNILLLGNKTVGKTSLACRYINEEYSGKCKTTIGVDLFRKDLILNHNLVSVQIWDTSRHDGFKGTGEVFYREAHCCILVFDVTCRKSFESLNFWRNEFFVMANKQNPYEFPVTVVGTKIDLENDRKVSKQEAQDWCKSFSIPYFECSSKDDINVQQVFEAMTAKLVDTYKL</sequence>
<dbReference type="Pfam" id="PF00071">
    <property type="entry name" value="Ras"/>
    <property type="match status" value="1"/>
</dbReference>
<dbReference type="FunFam" id="3.40.50.300:FF:001447">
    <property type="entry name" value="Ras-related protein Rab-1B"/>
    <property type="match status" value="1"/>
</dbReference>
<dbReference type="InterPro" id="IPR027417">
    <property type="entry name" value="P-loop_NTPase"/>
</dbReference>
<dbReference type="Proteomes" id="UP000515160">
    <property type="component" value="Chromosome 2R"/>
</dbReference>
<dbReference type="SMART" id="SM00174">
    <property type="entry name" value="RHO"/>
    <property type="match status" value="1"/>
</dbReference>
<organism evidence="4 5">
    <name type="scientific">Drosophila albomicans</name>
    <name type="common">Fruit fly</name>
    <dbReference type="NCBI Taxonomy" id="7291"/>
    <lineage>
        <taxon>Eukaryota</taxon>
        <taxon>Metazoa</taxon>
        <taxon>Ecdysozoa</taxon>
        <taxon>Arthropoda</taxon>
        <taxon>Hexapoda</taxon>
        <taxon>Insecta</taxon>
        <taxon>Pterygota</taxon>
        <taxon>Neoptera</taxon>
        <taxon>Endopterygota</taxon>
        <taxon>Diptera</taxon>
        <taxon>Brachycera</taxon>
        <taxon>Muscomorpha</taxon>
        <taxon>Ephydroidea</taxon>
        <taxon>Drosophilidae</taxon>
        <taxon>Drosophila</taxon>
    </lineage>
</organism>
<dbReference type="GO" id="GO:0045335">
    <property type="term" value="C:phagocytic vesicle"/>
    <property type="evidence" value="ECO:0007669"/>
    <property type="project" value="TreeGrafter"/>
</dbReference>
<dbReference type="GO" id="GO:0005770">
    <property type="term" value="C:late endosome"/>
    <property type="evidence" value="ECO:0007669"/>
    <property type="project" value="TreeGrafter"/>
</dbReference>
<evidence type="ECO:0000256" key="2">
    <source>
        <dbReference type="ARBA" id="ARBA00022741"/>
    </source>
</evidence>
<dbReference type="PANTHER" id="PTHR47981:SF20">
    <property type="entry name" value="RAS-RELATED PROTEIN RAB-7A"/>
    <property type="match status" value="1"/>
</dbReference>
<comment type="similarity">
    <text evidence="1">Belongs to the small GTPase superfamily. Rab family.</text>
</comment>
<dbReference type="GeneID" id="117574966"/>
<keyword evidence="3" id="KW-0342">GTP-binding</keyword>
<keyword evidence="2" id="KW-0547">Nucleotide-binding</keyword>
<dbReference type="Gene3D" id="3.40.50.300">
    <property type="entry name" value="P-loop containing nucleotide triphosphate hydrolases"/>
    <property type="match status" value="1"/>
</dbReference>
<dbReference type="PROSITE" id="PS51421">
    <property type="entry name" value="RAS"/>
    <property type="match status" value="1"/>
</dbReference>
<name>A0A6P8ZDH5_DROAB</name>
<dbReference type="SMART" id="SM00175">
    <property type="entry name" value="RAB"/>
    <property type="match status" value="1"/>
</dbReference>
<dbReference type="PRINTS" id="PR00449">
    <property type="entry name" value="RASTRNSFRMNG"/>
</dbReference>
<dbReference type="PANTHER" id="PTHR47981">
    <property type="entry name" value="RAB FAMILY"/>
    <property type="match status" value="1"/>
</dbReference>
<accession>A0A6P8ZDH5</accession>
<protein>
    <submittedName>
        <fullName evidence="5">Ras-related protein Rab-7a-like isoform X3</fullName>
    </submittedName>
</protein>
<evidence type="ECO:0000256" key="1">
    <source>
        <dbReference type="ARBA" id="ARBA00006270"/>
    </source>
</evidence>
<dbReference type="RefSeq" id="XP_034114922.1">
    <property type="nucleotide sequence ID" value="XM_034259031.2"/>
</dbReference>
<dbReference type="GO" id="GO:0003924">
    <property type="term" value="F:GTPase activity"/>
    <property type="evidence" value="ECO:0007669"/>
    <property type="project" value="InterPro"/>
</dbReference>
<dbReference type="OrthoDB" id="265044at2759"/>
<dbReference type="InterPro" id="IPR005225">
    <property type="entry name" value="Small_GTP-bd"/>
</dbReference>
<evidence type="ECO:0000313" key="5">
    <source>
        <dbReference type="RefSeq" id="XP_034114922.1"/>
    </source>
</evidence>
<keyword evidence="4" id="KW-1185">Reference proteome</keyword>
<gene>
    <name evidence="5" type="primary">LOC117574966</name>
</gene>
<dbReference type="NCBIfam" id="TIGR00231">
    <property type="entry name" value="small_GTP"/>
    <property type="match status" value="1"/>
</dbReference>
<dbReference type="SUPFAM" id="SSF52540">
    <property type="entry name" value="P-loop containing nucleoside triphosphate hydrolases"/>
    <property type="match status" value="1"/>
</dbReference>
<proteinExistence type="inferred from homology"/>
<dbReference type="GO" id="GO:0005764">
    <property type="term" value="C:lysosome"/>
    <property type="evidence" value="ECO:0007669"/>
    <property type="project" value="TreeGrafter"/>
</dbReference>
<dbReference type="SMART" id="SM00173">
    <property type="entry name" value="RAS"/>
    <property type="match status" value="1"/>
</dbReference>